<reference evidence="2" key="1">
    <citation type="journal article" date="2014" name="Stand. Genomic Sci.">
        <title>Genome sequence of the exopolysaccharide-producing Salipiger mucosus type strain (DSM 16094(T)), a moderately halophilic member of the Roseobacter clade.</title>
        <authorList>
            <person name="Riedel T."/>
            <person name="Spring S."/>
            <person name="Fiebig A."/>
            <person name="Petersen J."/>
            <person name="Kyrpides N.C."/>
            <person name="Goker M."/>
            <person name="Klenk H.P."/>
        </authorList>
    </citation>
    <scope>NUCLEOTIDE SEQUENCE [LARGE SCALE GENOMIC DNA]</scope>
    <source>
        <strain evidence="2">DSM 16094</strain>
    </source>
</reference>
<dbReference type="HOGENOM" id="CLU_3173000_0_0_5"/>
<comment type="caution">
    <text evidence="1">The sequence shown here is derived from an EMBL/GenBank/DDBJ whole genome shotgun (WGS) entry which is preliminary data.</text>
</comment>
<evidence type="ECO:0000313" key="2">
    <source>
        <dbReference type="Proteomes" id="UP000015347"/>
    </source>
</evidence>
<protein>
    <submittedName>
        <fullName evidence="1">Uncharacterized protein</fullName>
    </submittedName>
</protein>
<accession>S9RS30</accession>
<proteinExistence type="predicted"/>
<dbReference type="AlphaFoldDB" id="S9RS30"/>
<dbReference type="STRING" id="1123237.Salmuc_04670"/>
<evidence type="ECO:0000313" key="1">
    <source>
        <dbReference type="EMBL" id="EPX76784.1"/>
    </source>
</evidence>
<dbReference type="EMBL" id="APVH01000043">
    <property type="protein sequence ID" value="EPX76784.1"/>
    <property type="molecule type" value="Genomic_DNA"/>
</dbReference>
<keyword evidence="2" id="KW-1185">Reference proteome</keyword>
<name>S9RS30_9RHOB</name>
<gene>
    <name evidence="1" type="ORF">Salmuc_04670</name>
</gene>
<organism evidence="1 2">
    <name type="scientific">Salipiger mucosus DSM 16094</name>
    <dbReference type="NCBI Taxonomy" id="1123237"/>
    <lineage>
        <taxon>Bacteria</taxon>
        <taxon>Pseudomonadati</taxon>
        <taxon>Pseudomonadota</taxon>
        <taxon>Alphaproteobacteria</taxon>
        <taxon>Rhodobacterales</taxon>
        <taxon>Roseobacteraceae</taxon>
        <taxon>Salipiger</taxon>
    </lineage>
</organism>
<sequence length="47" mass="5215">MFPISPDVLDLFVGGYLDQALSTVHIEKKTDDLGFNVSSYPKETDNP</sequence>
<dbReference type="Proteomes" id="UP000015347">
    <property type="component" value="Unassembled WGS sequence"/>
</dbReference>